<dbReference type="InterPro" id="IPR027379">
    <property type="entry name" value="CLS_N"/>
</dbReference>
<reference evidence="9 10" key="1">
    <citation type="submission" date="2018-06" db="EMBL/GenBank/DDBJ databases">
        <authorList>
            <consortium name="Pathogen Informatics"/>
            <person name="Doyle S."/>
        </authorList>
    </citation>
    <scope>NUCLEOTIDE SEQUENCE [LARGE SCALE GENOMIC DNA]</scope>
    <source>
        <strain evidence="9 10">NCTC11535</strain>
    </source>
</reference>
<evidence type="ECO:0000256" key="5">
    <source>
        <dbReference type="ARBA" id="ARBA00023136"/>
    </source>
</evidence>
<keyword evidence="3 7" id="KW-0812">Transmembrane</keyword>
<name>A0ABY1VP59_9ACTO</name>
<evidence type="ECO:0000259" key="8">
    <source>
        <dbReference type="Pfam" id="PF13396"/>
    </source>
</evidence>
<accession>A0ABY1VP59</accession>
<proteinExistence type="predicted"/>
<feature type="transmembrane region" description="Helical" evidence="7">
    <location>
        <begin position="36"/>
        <end position="54"/>
    </location>
</feature>
<comment type="caution">
    <text evidence="9">The sequence shown here is derived from an EMBL/GenBank/DDBJ whole genome shotgun (WGS) entry which is preliminary data.</text>
</comment>
<feature type="compositionally biased region" description="Basic and acidic residues" evidence="6">
    <location>
        <begin position="100"/>
        <end position="129"/>
    </location>
</feature>
<evidence type="ECO:0000313" key="9">
    <source>
        <dbReference type="EMBL" id="SPT53232.1"/>
    </source>
</evidence>
<evidence type="ECO:0000256" key="6">
    <source>
        <dbReference type="SAM" id="MobiDB-lite"/>
    </source>
</evidence>
<evidence type="ECO:0000313" key="10">
    <source>
        <dbReference type="Proteomes" id="UP000250006"/>
    </source>
</evidence>
<protein>
    <recommendedName>
        <fullName evidence="8">Cardiolipin synthase N-terminal domain-containing protein</fullName>
    </recommendedName>
</protein>
<evidence type="ECO:0000256" key="4">
    <source>
        <dbReference type="ARBA" id="ARBA00022989"/>
    </source>
</evidence>
<dbReference type="RefSeq" id="WP_111836190.1">
    <property type="nucleotide sequence ID" value="NZ_UAPQ01000006.1"/>
</dbReference>
<feature type="domain" description="Cardiolipin synthase N-terminal" evidence="8">
    <location>
        <begin position="11"/>
        <end position="56"/>
    </location>
</feature>
<keyword evidence="4 7" id="KW-1133">Transmembrane helix</keyword>
<dbReference type="Proteomes" id="UP000250006">
    <property type="component" value="Unassembled WGS sequence"/>
</dbReference>
<feature type="region of interest" description="Disordered" evidence="6">
    <location>
        <begin position="79"/>
        <end position="142"/>
    </location>
</feature>
<dbReference type="Pfam" id="PF13396">
    <property type="entry name" value="PLDc_N"/>
    <property type="match status" value="1"/>
</dbReference>
<evidence type="ECO:0000256" key="1">
    <source>
        <dbReference type="ARBA" id="ARBA00004651"/>
    </source>
</evidence>
<organism evidence="9 10">
    <name type="scientific">Actinomyces bovis</name>
    <dbReference type="NCBI Taxonomy" id="1658"/>
    <lineage>
        <taxon>Bacteria</taxon>
        <taxon>Bacillati</taxon>
        <taxon>Actinomycetota</taxon>
        <taxon>Actinomycetes</taxon>
        <taxon>Actinomycetales</taxon>
        <taxon>Actinomycetaceae</taxon>
        <taxon>Actinomyces</taxon>
    </lineage>
</organism>
<sequence>MRVVLIVLVIALTLYAVLDCARTPSESLPQPLPKPVWLLVIILFTVVGPVAWIITSRVKAAEERGGMVERTVWSSQEGISFQRRGRQAQRRTLGPDDDPDFLRNLEQDIRRRKYHPEEGKGSQRRDPEGPHGPADPQEPTEG</sequence>
<dbReference type="EMBL" id="UAPQ01000006">
    <property type="protein sequence ID" value="SPT53232.1"/>
    <property type="molecule type" value="Genomic_DNA"/>
</dbReference>
<evidence type="ECO:0000256" key="7">
    <source>
        <dbReference type="SAM" id="Phobius"/>
    </source>
</evidence>
<evidence type="ECO:0000256" key="2">
    <source>
        <dbReference type="ARBA" id="ARBA00022475"/>
    </source>
</evidence>
<keyword evidence="10" id="KW-1185">Reference proteome</keyword>
<evidence type="ECO:0000256" key="3">
    <source>
        <dbReference type="ARBA" id="ARBA00022692"/>
    </source>
</evidence>
<keyword evidence="2" id="KW-1003">Cell membrane</keyword>
<keyword evidence="5 7" id="KW-0472">Membrane</keyword>
<gene>
    <name evidence="9" type="ORF">NCTC11535_00892</name>
</gene>
<comment type="subcellular location">
    <subcellularLocation>
        <location evidence="1">Cell membrane</location>
        <topology evidence="1">Multi-pass membrane protein</topology>
    </subcellularLocation>
</comment>